<dbReference type="InterPro" id="IPR029030">
    <property type="entry name" value="Caspase-like_dom_sf"/>
</dbReference>
<dbReference type="InterPro" id="IPR011600">
    <property type="entry name" value="Pept_C14_caspase"/>
</dbReference>
<gene>
    <name evidence="2" type="primary">MALT1_2</name>
    <name evidence="2" type="ORF">CM83_29995</name>
</gene>
<accession>A0A0A9XUK3</accession>
<organism evidence="2">
    <name type="scientific">Lygus hesperus</name>
    <name type="common">Western plant bug</name>
    <dbReference type="NCBI Taxonomy" id="30085"/>
    <lineage>
        <taxon>Eukaryota</taxon>
        <taxon>Metazoa</taxon>
        <taxon>Ecdysozoa</taxon>
        <taxon>Arthropoda</taxon>
        <taxon>Hexapoda</taxon>
        <taxon>Insecta</taxon>
        <taxon>Pterygota</taxon>
        <taxon>Neoptera</taxon>
        <taxon>Paraneoptera</taxon>
        <taxon>Hemiptera</taxon>
        <taxon>Heteroptera</taxon>
        <taxon>Panheteroptera</taxon>
        <taxon>Cimicomorpha</taxon>
        <taxon>Miridae</taxon>
        <taxon>Mirini</taxon>
        <taxon>Lygus</taxon>
    </lineage>
</organism>
<dbReference type="AlphaFoldDB" id="A0A0A9XUK3"/>
<reference evidence="2" key="1">
    <citation type="journal article" date="2014" name="PLoS ONE">
        <title>Transcriptome-Based Identification of ABC Transporters in the Western Tarnished Plant Bug Lygus hesperus.</title>
        <authorList>
            <person name="Hull J.J."/>
            <person name="Chaney K."/>
            <person name="Geib S.M."/>
            <person name="Fabrick J.A."/>
            <person name="Brent C.S."/>
            <person name="Walsh D."/>
            <person name="Lavine L.C."/>
        </authorList>
    </citation>
    <scope>NUCLEOTIDE SEQUENCE</scope>
</reference>
<dbReference type="EMBL" id="GBHO01019172">
    <property type="protein sequence ID" value="JAG24432.1"/>
    <property type="molecule type" value="Transcribed_RNA"/>
</dbReference>
<dbReference type="Gene3D" id="3.40.50.1460">
    <property type="match status" value="1"/>
</dbReference>
<dbReference type="PANTHER" id="PTHR22576:SF37">
    <property type="entry name" value="MUCOSA-ASSOCIATED LYMPHOID TISSUE LYMPHOMA TRANSLOCATION PROTEIN 1"/>
    <property type="match status" value="1"/>
</dbReference>
<dbReference type="PANTHER" id="PTHR22576">
    <property type="entry name" value="MUCOSA ASSOCIATED LYMPHOID TISSUE LYMPHOMA TRANSLOCATION PROTEIN 1/PARACASPASE"/>
    <property type="match status" value="1"/>
</dbReference>
<evidence type="ECO:0000259" key="1">
    <source>
        <dbReference type="PROSITE" id="PS50208"/>
    </source>
</evidence>
<dbReference type="Pfam" id="PF00656">
    <property type="entry name" value="Peptidase_C14"/>
    <property type="match status" value="1"/>
</dbReference>
<feature type="domain" description="Caspase family p20" evidence="1">
    <location>
        <begin position="98"/>
        <end position="178"/>
    </location>
</feature>
<dbReference type="InterPro" id="IPR011029">
    <property type="entry name" value="DEATH-like_dom_sf"/>
</dbReference>
<sequence length="346" mass="39686">MHETLKDLQEGDVRKYLEIIQSLDENDRWITVISWFQNTSVTISVDRIRNKQRSSLKSPASVLLEEFIMRDCSCAHLQYILRELDLLETLALLSDPASAKVALLIGNSEYKNLKPSLRTPINDVKLLASSLKSLDFEVILMGNLDAIGMERVINRFFEVLSKHPDAYAIFCFIGHGFQHKTRNYMAATDCETFDDGSLEKEWFKSSICVDLLVKMAHEKKLDHLLIIVDMCLTECNSVLDDDRDYSYCGHHNPKSHILKVYSTSPYQGSHEYLNEPYGFYMKHISEHITKDKPIEQLIIDANSAFCQRKIGNYQTPHFTVLGAGPMKLRTPAKEKLGWCKLLCQTK</sequence>
<dbReference type="GO" id="GO:0004197">
    <property type="term" value="F:cysteine-type endopeptidase activity"/>
    <property type="evidence" value="ECO:0007669"/>
    <property type="project" value="InterPro"/>
</dbReference>
<dbReference type="SUPFAM" id="SSF52129">
    <property type="entry name" value="Caspase-like"/>
    <property type="match status" value="1"/>
</dbReference>
<proteinExistence type="predicted"/>
<protein>
    <submittedName>
        <fullName evidence="2">Mucosa-associated lymphoid tissue lymphoma translocation protein 1</fullName>
    </submittedName>
</protein>
<dbReference type="PROSITE" id="PS50208">
    <property type="entry name" value="CASPASE_P20"/>
    <property type="match status" value="1"/>
</dbReference>
<dbReference type="Gene3D" id="1.10.533.10">
    <property type="entry name" value="Death Domain, Fas"/>
    <property type="match status" value="1"/>
</dbReference>
<name>A0A0A9XUK3_LYGHE</name>
<dbReference type="InterPro" id="IPR001309">
    <property type="entry name" value="Pept_C14_p20"/>
</dbReference>
<dbReference type="GO" id="GO:0006508">
    <property type="term" value="P:proteolysis"/>
    <property type="evidence" value="ECO:0007669"/>
    <property type="project" value="InterPro"/>
</dbReference>
<dbReference type="InterPro" id="IPR052039">
    <property type="entry name" value="Caspase-related_regulators"/>
</dbReference>
<dbReference type="SUPFAM" id="SSF47986">
    <property type="entry name" value="DEATH domain"/>
    <property type="match status" value="1"/>
</dbReference>
<reference evidence="2" key="2">
    <citation type="submission" date="2014-07" db="EMBL/GenBank/DDBJ databases">
        <authorList>
            <person name="Hull J."/>
        </authorList>
    </citation>
    <scope>NUCLEOTIDE SEQUENCE</scope>
</reference>
<evidence type="ECO:0000313" key="2">
    <source>
        <dbReference type="EMBL" id="JAG24432.1"/>
    </source>
</evidence>